<keyword evidence="3" id="KW-0804">Transcription</keyword>
<dbReference type="PANTHER" id="PTHR43280">
    <property type="entry name" value="ARAC-FAMILY TRANSCRIPTIONAL REGULATOR"/>
    <property type="match status" value="1"/>
</dbReference>
<evidence type="ECO:0000256" key="2">
    <source>
        <dbReference type="ARBA" id="ARBA00023125"/>
    </source>
</evidence>
<evidence type="ECO:0000256" key="1">
    <source>
        <dbReference type="ARBA" id="ARBA00023015"/>
    </source>
</evidence>
<dbReference type="KEGG" id="cbau:H1R16_05625"/>
<dbReference type="SMART" id="SM00342">
    <property type="entry name" value="HTH_ARAC"/>
    <property type="match status" value="1"/>
</dbReference>
<organism evidence="6 7">
    <name type="scientific">Marnyiella aurantia</name>
    <dbReference type="NCBI Taxonomy" id="2758037"/>
    <lineage>
        <taxon>Bacteria</taxon>
        <taxon>Pseudomonadati</taxon>
        <taxon>Bacteroidota</taxon>
        <taxon>Flavobacteriia</taxon>
        <taxon>Flavobacteriales</taxon>
        <taxon>Weeksellaceae</taxon>
        <taxon>Marnyiella</taxon>
    </lineage>
</organism>
<dbReference type="SUPFAM" id="SSF46689">
    <property type="entry name" value="Homeodomain-like"/>
    <property type="match status" value="1"/>
</dbReference>
<reference evidence="8" key="2">
    <citation type="submission" date="2020-07" db="EMBL/GenBank/DDBJ databases">
        <title>Flavobacterium sp. xlx-214.</title>
        <authorList>
            <person name="Yang C."/>
        </authorList>
    </citation>
    <scope>NUCLEOTIDE SEQUENCE [LARGE SCALE GENOMIC DNA]</scope>
    <source>
        <strain evidence="8">CX-624</strain>
    </source>
</reference>
<dbReference type="InterPro" id="IPR018060">
    <property type="entry name" value="HTH_AraC"/>
</dbReference>
<evidence type="ECO:0000259" key="4">
    <source>
        <dbReference type="PROSITE" id="PS01124"/>
    </source>
</evidence>
<dbReference type="AlphaFoldDB" id="A0A7D7LTP3"/>
<reference evidence="5" key="3">
    <citation type="submission" date="2020-07" db="EMBL/GenBank/DDBJ databases">
        <authorList>
            <person name="Yang C."/>
        </authorList>
    </citation>
    <scope>NUCLEOTIDE SEQUENCE</scope>
    <source>
        <strain evidence="5">Cx-624</strain>
    </source>
</reference>
<protein>
    <submittedName>
        <fullName evidence="6">AraC family transcriptional regulator</fullName>
    </submittedName>
</protein>
<evidence type="ECO:0000313" key="7">
    <source>
        <dbReference type="Proteomes" id="UP000515349"/>
    </source>
</evidence>
<dbReference type="Gene3D" id="1.10.10.60">
    <property type="entry name" value="Homeodomain-like"/>
    <property type="match status" value="1"/>
</dbReference>
<dbReference type="GO" id="GO:0043565">
    <property type="term" value="F:sequence-specific DNA binding"/>
    <property type="evidence" value="ECO:0007669"/>
    <property type="project" value="InterPro"/>
</dbReference>
<dbReference type="PROSITE" id="PS01124">
    <property type="entry name" value="HTH_ARAC_FAMILY_2"/>
    <property type="match status" value="1"/>
</dbReference>
<keyword evidence="1" id="KW-0805">Transcription regulation</keyword>
<name>A0A7D7LTP3_9FLAO</name>
<keyword evidence="8" id="KW-1185">Reference proteome</keyword>
<dbReference type="EMBL" id="JACEUX010000005">
    <property type="protein sequence ID" value="MBA5247856.1"/>
    <property type="molecule type" value="Genomic_DNA"/>
</dbReference>
<dbReference type="InterPro" id="IPR020449">
    <property type="entry name" value="Tscrpt_reg_AraC-type_HTH"/>
</dbReference>
<dbReference type="RefSeq" id="WP_181887954.1">
    <property type="nucleotide sequence ID" value="NZ_CP059472.1"/>
</dbReference>
<dbReference type="EMBL" id="CP059472">
    <property type="protein sequence ID" value="QMS99477.1"/>
    <property type="molecule type" value="Genomic_DNA"/>
</dbReference>
<dbReference type="GO" id="GO:0003700">
    <property type="term" value="F:DNA-binding transcription factor activity"/>
    <property type="evidence" value="ECO:0007669"/>
    <property type="project" value="InterPro"/>
</dbReference>
<dbReference type="Proteomes" id="UP000515349">
    <property type="component" value="Chromosome"/>
</dbReference>
<gene>
    <name evidence="6" type="ORF">H1R16_05625</name>
    <name evidence="5" type="ORF">H2507_11835</name>
</gene>
<dbReference type="Proteomes" id="UP000539710">
    <property type="component" value="Unassembled WGS sequence"/>
</dbReference>
<proteinExistence type="predicted"/>
<accession>A0A7D7LTP3</accession>
<evidence type="ECO:0000256" key="3">
    <source>
        <dbReference type="ARBA" id="ARBA00023163"/>
    </source>
</evidence>
<dbReference type="PANTHER" id="PTHR43280:SF32">
    <property type="entry name" value="TRANSCRIPTIONAL REGULATORY PROTEIN"/>
    <property type="match status" value="1"/>
</dbReference>
<evidence type="ECO:0000313" key="6">
    <source>
        <dbReference type="EMBL" id="QMS99477.1"/>
    </source>
</evidence>
<feature type="domain" description="HTH araC/xylS-type" evidence="4">
    <location>
        <begin position="167"/>
        <end position="268"/>
    </location>
</feature>
<evidence type="ECO:0000313" key="8">
    <source>
        <dbReference type="Proteomes" id="UP000539710"/>
    </source>
</evidence>
<evidence type="ECO:0000313" key="5">
    <source>
        <dbReference type="EMBL" id="MBA5247856.1"/>
    </source>
</evidence>
<dbReference type="InterPro" id="IPR009057">
    <property type="entry name" value="Homeodomain-like_sf"/>
</dbReference>
<dbReference type="PRINTS" id="PR00032">
    <property type="entry name" value="HTHARAC"/>
</dbReference>
<dbReference type="Pfam" id="PF12833">
    <property type="entry name" value="HTH_18"/>
    <property type="match status" value="1"/>
</dbReference>
<sequence length="281" mass="32840">MKTLRDWGLSALSDIQDEDRTINFAGYSILYTATENVHLLIFDNEVHLPPETFYFIPPDSPIQFMTDTLQAIMMWFKVDLFVDRLEFLSHIKKGIFFRNPLGWAVPNSFMPFDSIMKYYYLPTQEKVLNKLFAKNLLVNFLEFILIRTLMEYDPKMDHYRKDSHEKEMANKFIFLLLNESSFNFTAVYYADKLNISKRSLDNAVQTVYGCTTKSFIIAKALEKAKKLLRGTEIPIKNISQDLGFSEESNFSNFFKKHTGSSPREFRDHAVSQIPNLRLVKS</sequence>
<keyword evidence="2" id="KW-0238">DNA-binding</keyword>
<reference evidence="6 7" key="1">
    <citation type="submission" date="2020-07" db="EMBL/GenBank/DDBJ databases">
        <title>Chryseobacterium sp.cx-624.</title>
        <authorList>
            <person name="Yang C."/>
        </authorList>
    </citation>
    <scope>NUCLEOTIDE SEQUENCE [LARGE SCALE GENOMIC DNA]</scope>
    <source>
        <strain evidence="7">cx-624</strain>
        <strain evidence="6">Cx-624</strain>
    </source>
</reference>